<organism evidence="2 3">
    <name type="scientific">Pedococcus badiiscoriae</name>
    <dbReference type="NCBI Taxonomy" id="642776"/>
    <lineage>
        <taxon>Bacteria</taxon>
        <taxon>Bacillati</taxon>
        <taxon>Actinomycetota</taxon>
        <taxon>Actinomycetes</taxon>
        <taxon>Micrococcales</taxon>
        <taxon>Intrasporangiaceae</taxon>
        <taxon>Pedococcus</taxon>
    </lineage>
</organism>
<reference evidence="2 3" key="1">
    <citation type="submission" date="2020-07" db="EMBL/GenBank/DDBJ databases">
        <title>Sequencing the genomes of 1000 actinobacteria strains.</title>
        <authorList>
            <person name="Klenk H.-P."/>
        </authorList>
    </citation>
    <scope>NUCLEOTIDE SEQUENCE [LARGE SCALE GENOMIC DNA]</scope>
    <source>
        <strain evidence="2 3">DSM 23987</strain>
    </source>
</reference>
<name>A0A852W9G1_9MICO</name>
<keyword evidence="1" id="KW-1133">Transmembrane helix</keyword>
<evidence type="ECO:0000256" key="1">
    <source>
        <dbReference type="SAM" id="Phobius"/>
    </source>
</evidence>
<evidence type="ECO:0000313" key="2">
    <source>
        <dbReference type="EMBL" id="NYG05663.1"/>
    </source>
</evidence>
<comment type="caution">
    <text evidence="2">The sequence shown here is derived from an EMBL/GenBank/DDBJ whole genome shotgun (WGS) entry which is preliminary data.</text>
</comment>
<dbReference type="Proteomes" id="UP000573599">
    <property type="component" value="Unassembled WGS sequence"/>
</dbReference>
<dbReference type="EMBL" id="JACCAB010000001">
    <property type="protein sequence ID" value="NYG05663.1"/>
    <property type="molecule type" value="Genomic_DNA"/>
</dbReference>
<keyword evidence="1" id="KW-0472">Membrane</keyword>
<sequence>MTTTTALTAGLDGPARYLTWGPIQISVANLVTIGIIVVLFVLAVVLPFPKPRDRR</sequence>
<feature type="transmembrane region" description="Helical" evidence="1">
    <location>
        <begin position="23"/>
        <end position="48"/>
    </location>
</feature>
<dbReference type="AlphaFoldDB" id="A0A852W9G1"/>
<accession>A0A852W9G1</accession>
<keyword evidence="3" id="KW-1185">Reference proteome</keyword>
<gene>
    <name evidence="2" type="ORF">BJ986_000150</name>
</gene>
<keyword evidence="1" id="KW-0812">Transmembrane</keyword>
<protein>
    <submittedName>
        <fullName evidence="2">Uncharacterized protein</fullName>
    </submittedName>
</protein>
<evidence type="ECO:0000313" key="3">
    <source>
        <dbReference type="Proteomes" id="UP000573599"/>
    </source>
</evidence>
<proteinExistence type="predicted"/>
<dbReference type="RefSeq" id="WP_179420257.1">
    <property type="nucleotide sequence ID" value="NZ_JACCAB010000001.1"/>
</dbReference>